<organism evidence="5 6">
    <name type="scientific">Polyangium jinanense</name>
    <dbReference type="NCBI Taxonomy" id="2829994"/>
    <lineage>
        <taxon>Bacteria</taxon>
        <taxon>Pseudomonadati</taxon>
        <taxon>Myxococcota</taxon>
        <taxon>Polyangia</taxon>
        <taxon>Polyangiales</taxon>
        <taxon>Polyangiaceae</taxon>
        <taxon>Polyangium</taxon>
    </lineage>
</organism>
<accession>A0A9X3XCP1</accession>
<proteinExistence type="inferred from homology"/>
<sequence length="229" mass="25082">MRADRTGFVSPRRSSWLSGLRAPVLAAALVAGVGGFFAAEETAAAQSKIAVIDVRRAMLETEEGLRVQATLKKLFDSRQVELDAKQQKLQAEKESLEKDAQNKKVPQEQLQRRFEALQKQAAELQSIAMEYQREMQRKETEMTTPIYQRIIGIVRRIAAQDGYEIILEKASVPYMRADLEITDRAIQMYNSGQGGDAAPAKPGATTQPGKPAAPAAPPPAAPAPAPKKK</sequence>
<comment type="caution">
    <text evidence="5">The sequence shown here is derived from an EMBL/GenBank/DDBJ whole genome shotgun (WGS) entry which is preliminary data.</text>
</comment>
<evidence type="ECO:0000256" key="3">
    <source>
        <dbReference type="SAM" id="Coils"/>
    </source>
</evidence>
<evidence type="ECO:0000313" key="5">
    <source>
        <dbReference type="EMBL" id="MDC3987974.1"/>
    </source>
</evidence>
<dbReference type="SUPFAM" id="SSF111384">
    <property type="entry name" value="OmpH-like"/>
    <property type="match status" value="1"/>
</dbReference>
<evidence type="ECO:0000256" key="2">
    <source>
        <dbReference type="ARBA" id="ARBA00022729"/>
    </source>
</evidence>
<dbReference type="GO" id="GO:0051082">
    <property type="term" value="F:unfolded protein binding"/>
    <property type="evidence" value="ECO:0007669"/>
    <property type="project" value="InterPro"/>
</dbReference>
<gene>
    <name evidence="5" type="ORF">KEG57_46340</name>
</gene>
<dbReference type="InterPro" id="IPR024930">
    <property type="entry name" value="Skp_dom_sf"/>
</dbReference>
<dbReference type="Proteomes" id="UP001151081">
    <property type="component" value="Unassembled WGS sequence"/>
</dbReference>
<name>A0A9X3XCP1_9BACT</name>
<feature type="coiled-coil region" evidence="3">
    <location>
        <begin position="79"/>
        <end position="141"/>
    </location>
</feature>
<dbReference type="InterPro" id="IPR005632">
    <property type="entry name" value="Chaperone_Skp"/>
</dbReference>
<feature type="region of interest" description="Disordered" evidence="4">
    <location>
        <begin position="190"/>
        <end position="229"/>
    </location>
</feature>
<feature type="compositionally biased region" description="Pro residues" evidence="4">
    <location>
        <begin position="214"/>
        <end position="229"/>
    </location>
</feature>
<dbReference type="AlphaFoldDB" id="A0A9X3XCP1"/>
<evidence type="ECO:0000256" key="1">
    <source>
        <dbReference type="ARBA" id="ARBA00009091"/>
    </source>
</evidence>
<keyword evidence="3" id="KW-0175">Coiled coil</keyword>
<evidence type="ECO:0000256" key="4">
    <source>
        <dbReference type="SAM" id="MobiDB-lite"/>
    </source>
</evidence>
<keyword evidence="2" id="KW-0732">Signal</keyword>
<evidence type="ECO:0000313" key="6">
    <source>
        <dbReference type="Proteomes" id="UP001151081"/>
    </source>
</evidence>
<dbReference type="Gene3D" id="3.30.910.20">
    <property type="entry name" value="Skp domain"/>
    <property type="match status" value="1"/>
</dbReference>
<dbReference type="PANTHER" id="PTHR35089:SF1">
    <property type="entry name" value="CHAPERONE PROTEIN SKP"/>
    <property type="match status" value="1"/>
</dbReference>
<dbReference type="GO" id="GO:0005829">
    <property type="term" value="C:cytosol"/>
    <property type="evidence" value="ECO:0007669"/>
    <property type="project" value="TreeGrafter"/>
</dbReference>
<dbReference type="PANTHER" id="PTHR35089">
    <property type="entry name" value="CHAPERONE PROTEIN SKP"/>
    <property type="match status" value="1"/>
</dbReference>
<dbReference type="SMART" id="SM00935">
    <property type="entry name" value="OmpH"/>
    <property type="match status" value="1"/>
</dbReference>
<comment type="similarity">
    <text evidence="1">Belongs to the Skp family.</text>
</comment>
<keyword evidence="6" id="KW-1185">Reference proteome</keyword>
<dbReference type="GO" id="GO:0050821">
    <property type="term" value="P:protein stabilization"/>
    <property type="evidence" value="ECO:0007669"/>
    <property type="project" value="TreeGrafter"/>
</dbReference>
<dbReference type="Pfam" id="PF03938">
    <property type="entry name" value="OmpH"/>
    <property type="match status" value="1"/>
</dbReference>
<dbReference type="EMBL" id="JAGTJJ010000062">
    <property type="protein sequence ID" value="MDC3987974.1"/>
    <property type="molecule type" value="Genomic_DNA"/>
</dbReference>
<protein>
    <submittedName>
        <fullName evidence="5">OmpH family outer membrane protein</fullName>
    </submittedName>
</protein>
<reference evidence="5 6" key="1">
    <citation type="submission" date="2021-04" db="EMBL/GenBank/DDBJ databases">
        <title>Genome analysis of Polyangium sp.</title>
        <authorList>
            <person name="Li Y."/>
            <person name="Wang J."/>
        </authorList>
    </citation>
    <scope>NUCLEOTIDE SEQUENCE [LARGE SCALE GENOMIC DNA]</scope>
    <source>
        <strain evidence="5 6">SDU14</strain>
    </source>
</reference>